<evidence type="ECO:0000313" key="2">
    <source>
        <dbReference type="EMBL" id="MFC6791757.1"/>
    </source>
</evidence>
<proteinExistence type="predicted"/>
<protein>
    <recommendedName>
        <fullName evidence="4">Transposase</fullName>
    </recommendedName>
</protein>
<feature type="region of interest" description="Disordered" evidence="1">
    <location>
        <begin position="1"/>
        <end position="37"/>
    </location>
</feature>
<evidence type="ECO:0000313" key="3">
    <source>
        <dbReference type="Proteomes" id="UP001596292"/>
    </source>
</evidence>
<name>A0ABW2BPF3_9HYPH</name>
<organism evidence="2 3">
    <name type="scientific">Methylobacterium komagatae</name>
    <dbReference type="NCBI Taxonomy" id="374425"/>
    <lineage>
        <taxon>Bacteria</taxon>
        <taxon>Pseudomonadati</taxon>
        <taxon>Pseudomonadota</taxon>
        <taxon>Alphaproteobacteria</taxon>
        <taxon>Hyphomicrobiales</taxon>
        <taxon>Methylobacteriaceae</taxon>
        <taxon>Methylobacterium</taxon>
    </lineage>
</organism>
<keyword evidence="3" id="KW-1185">Reference proteome</keyword>
<gene>
    <name evidence="2" type="ORF">ACFQE0_20470</name>
</gene>
<dbReference type="RefSeq" id="WP_116655861.1">
    <property type="nucleotide sequence ID" value="NZ_JBHSWN010000001.1"/>
</dbReference>
<evidence type="ECO:0008006" key="4">
    <source>
        <dbReference type="Google" id="ProtNLM"/>
    </source>
</evidence>
<comment type="caution">
    <text evidence="2">The sequence shown here is derived from an EMBL/GenBank/DDBJ whole genome shotgun (WGS) entry which is preliminary data.</text>
</comment>
<accession>A0ABW2BPF3</accession>
<dbReference type="EMBL" id="JBHSWN010000001">
    <property type="protein sequence ID" value="MFC6791757.1"/>
    <property type="molecule type" value="Genomic_DNA"/>
</dbReference>
<sequence length="103" mass="11039">MDRSTKTKATNPSRPHGLAAADTASPRGIRKARRLPPAASSIRDQAYDAADEVISMPIEAIFDFERLDFVVIDESGRALRPSLGVTTDSATGAVLGVLCELKR</sequence>
<evidence type="ECO:0000256" key="1">
    <source>
        <dbReference type="SAM" id="MobiDB-lite"/>
    </source>
</evidence>
<reference evidence="3" key="1">
    <citation type="journal article" date="2019" name="Int. J. Syst. Evol. Microbiol.">
        <title>The Global Catalogue of Microorganisms (GCM) 10K type strain sequencing project: providing services to taxonomists for standard genome sequencing and annotation.</title>
        <authorList>
            <consortium name="The Broad Institute Genomics Platform"/>
            <consortium name="The Broad Institute Genome Sequencing Center for Infectious Disease"/>
            <person name="Wu L."/>
            <person name="Ma J."/>
        </authorList>
    </citation>
    <scope>NUCLEOTIDE SEQUENCE [LARGE SCALE GENOMIC DNA]</scope>
    <source>
        <strain evidence="3">CCUG 48316</strain>
    </source>
</reference>
<dbReference type="Proteomes" id="UP001596292">
    <property type="component" value="Unassembled WGS sequence"/>
</dbReference>